<keyword evidence="6" id="KW-0169">Cobalamin biosynthesis</keyword>
<evidence type="ECO:0000256" key="1">
    <source>
        <dbReference type="ARBA" id="ARBA00007487"/>
    </source>
</evidence>
<dbReference type="PANTHER" id="PTHR12213:SF0">
    <property type="entry name" value="CORRINOID ADENOSYLTRANSFERASE MMAB"/>
    <property type="match status" value="1"/>
</dbReference>
<evidence type="ECO:0000256" key="2">
    <source>
        <dbReference type="ARBA" id="ARBA00011233"/>
    </source>
</evidence>
<feature type="domain" description="Cobalamin adenosyltransferase-like" evidence="7">
    <location>
        <begin position="28"/>
        <end position="198"/>
    </location>
</feature>
<comment type="catalytic activity">
    <reaction evidence="6">
        <text>2 cob(II)yrinate a,c diamide + reduced [electron-transfer flavoprotein] + 2 ATP = 2 adenosylcob(III)yrinate a,c-diamide + 2 triphosphate + oxidized [electron-transfer flavoprotein] + 3 H(+)</text>
        <dbReference type="Rhea" id="RHEA:11528"/>
        <dbReference type="Rhea" id="RHEA-COMP:10685"/>
        <dbReference type="Rhea" id="RHEA-COMP:10686"/>
        <dbReference type="ChEBI" id="CHEBI:15378"/>
        <dbReference type="ChEBI" id="CHEBI:18036"/>
        <dbReference type="ChEBI" id="CHEBI:30616"/>
        <dbReference type="ChEBI" id="CHEBI:57692"/>
        <dbReference type="ChEBI" id="CHEBI:58307"/>
        <dbReference type="ChEBI" id="CHEBI:58503"/>
        <dbReference type="ChEBI" id="CHEBI:58537"/>
        <dbReference type="EC" id="2.5.1.17"/>
    </reaction>
</comment>
<gene>
    <name evidence="8" type="ORF">SAMN05660845_0209</name>
</gene>
<comment type="subunit">
    <text evidence="2">Homotrimer.</text>
</comment>
<dbReference type="FunFam" id="1.20.1200.10:FF:000001">
    <property type="entry name" value="Cob(I)yrinic acid a,c-diamide adenosyltransferase"/>
    <property type="match status" value="1"/>
</dbReference>
<evidence type="ECO:0000256" key="4">
    <source>
        <dbReference type="ARBA" id="ARBA00022741"/>
    </source>
</evidence>
<dbReference type="STRING" id="498292.SAMN05660845_0209"/>
<dbReference type="InterPro" id="IPR036451">
    <property type="entry name" value="CblAdoTrfase-like_sf"/>
</dbReference>
<comment type="catalytic activity">
    <reaction evidence="6">
        <text>2 cob(II)alamin + reduced [electron-transfer flavoprotein] + 2 ATP = 2 adenosylcob(III)alamin + 2 triphosphate + oxidized [electron-transfer flavoprotein] + 3 H(+)</text>
        <dbReference type="Rhea" id="RHEA:28671"/>
        <dbReference type="Rhea" id="RHEA-COMP:10685"/>
        <dbReference type="Rhea" id="RHEA-COMP:10686"/>
        <dbReference type="ChEBI" id="CHEBI:15378"/>
        <dbReference type="ChEBI" id="CHEBI:16304"/>
        <dbReference type="ChEBI" id="CHEBI:18036"/>
        <dbReference type="ChEBI" id="CHEBI:18408"/>
        <dbReference type="ChEBI" id="CHEBI:30616"/>
        <dbReference type="ChEBI" id="CHEBI:57692"/>
        <dbReference type="ChEBI" id="CHEBI:58307"/>
        <dbReference type="EC" id="2.5.1.17"/>
    </reaction>
</comment>
<name>A0A1I0V8R0_9FLAO</name>
<evidence type="ECO:0000259" key="7">
    <source>
        <dbReference type="Pfam" id="PF01923"/>
    </source>
</evidence>
<dbReference type="Proteomes" id="UP000199604">
    <property type="component" value="Unassembled WGS sequence"/>
</dbReference>
<keyword evidence="3 6" id="KW-0808">Transferase</keyword>
<dbReference type="Gene3D" id="1.20.1200.10">
    <property type="entry name" value="Cobalamin adenosyltransferase-like"/>
    <property type="match status" value="1"/>
</dbReference>
<dbReference type="PANTHER" id="PTHR12213">
    <property type="entry name" value="CORRINOID ADENOSYLTRANSFERASE"/>
    <property type="match status" value="1"/>
</dbReference>
<keyword evidence="5 6" id="KW-0067">ATP-binding</keyword>
<evidence type="ECO:0000313" key="9">
    <source>
        <dbReference type="Proteomes" id="UP000199604"/>
    </source>
</evidence>
<dbReference type="EC" id="2.5.1.17" evidence="6"/>
<keyword evidence="4 6" id="KW-0547">Nucleotide-binding</keyword>
<comment type="similarity">
    <text evidence="1 6">Belongs to the Cob(I)alamin adenosyltransferase family.</text>
</comment>
<accession>A0A1I0V8R0</accession>
<keyword evidence="9" id="KW-1185">Reference proteome</keyword>
<dbReference type="UniPathway" id="UPA00148">
    <property type="reaction ID" value="UER00233"/>
</dbReference>
<dbReference type="GO" id="GO:0008817">
    <property type="term" value="F:corrinoid adenosyltransferase activity"/>
    <property type="evidence" value="ECO:0007669"/>
    <property type="project" value="UniProtKB-UniRule"/>
</dbReference>
<protein>
    <recommendedName>
        <fullName evidence="6">Corrinoid adenosyltransferase</fullName>
        <ecNumber evidence="6">2.5.1.17</ecNumber>
    </recommendedName>
    <alternativeName>
        <fullName evidence="6">Cob(II)alamin adenosyltransferase</fullName>
    </alternativeName>
    <alternativeName>
        <fullName evidence="6">Cob(II)yrinic acid a,c-diamide adenosyltransferase</fullName>
    </alternativeName>
    <alternativeName>
        <fullName evidence="6">Cobinamide/cobalamin adenosyltransferase</fullName>
    </alternativeName>
</protein>
<dbReference type="NCBIfam" id="TIGR00636">
    <property type="entry name" value="PduO_Nterm"/>
    <property type="match status" value="1"/>
</dbReference>
<evidence type="ECO:0000256" key="5">
    <source>
        <dbReference type="ARBA" id="ARBA00022840"/>
    </source>
</evidence>
<organism evidence="8 9">
    <name type="scientific">Flavobacterium swingsii</name>
    <dbReference type="NCBI Taxonomy" id="498292"/>
    <lineage>
        <taxon>Bacteria</taxon>
        <taxon>Pseudomonadati</taxon>
        <taxon>Bacteroidota</taxon>
        <taxon>Flavobacteriia</taxon>
        <taxon>Flavobacteriales</taxon>
        <taxon>Flavobacteriaceae</taxon>
        <taxon>Flavobacterium</taxon>
    </lineage>
</organism>
<dbReference type="GO" id="GO:0009236">
    <property type="term" value="P:cobalamin biosynthetic process"/>
    <property type="evidence" value="ECO:0007669"/>
    <property type="project" value="UniProtKB-UniRule"/>
</dbReference>
<reference evidence="9" key="1">
    <citation type="submission" date="2016-10" db="EMBL/GenBank/DDBJ databases">
        <authorList>
            <person name="Varghese N."/>
            <person name="Submissions S."/>
        </authorList>
    </citation>
    <scope>NUCLEOTIDE SEQUENCE [LARGE SCALE GENOMIC DNA]</scope>
    <source>
        <strain evidence="9">DSM 21789</strain>
    </source>
</reference>
<dbReference type="InterPro" id="IPR016030">
    <property type="entry name" value="CblAdoTrfase-like"/>
</dbReference>
<proteinExistence type="inferred from homology"/>
<evidence type="ECO:0000256" key="6">
    <source>
        <dbReference type="RuleBase" id="RU366026"/>
    </source>
</evidence>
<dbReference type="AlphaFoldDB" id="A0A1I0V8R0"/>
<dbReference type="InterPro" id="IPR029499">
    <property type="entry name" value="PduO-typ"/>
</dbReference>
<comment type="pathway">
    <text evidence="6">Cofactor biosynthesis; adenosylcobalamin biosynthesis; adenosylcobalamin from cob(II)yrinate a,c-diamide: step 2/7.</text>
</comment>
<dbReference type="GO" id="GO:0005524">
    <property type="term" value="F:ATP binding"/>
    <property type="evidence" value="ECO:0007669"/>
    <property type="project" value="UniProtKB-UniRule"/>
</dbReference>
<dbReference type="SUPFAM" id="SSF89028">
    <property type="entry name" value="Cobalamin adenosyltransferase-like"/>
    <property type="match status" value="1"/>
</dbReference>
<dbReference type="EMBL" id="FOJT01000001">
    <property type="protein sequence ID" value="SFA71966.1"/>
    <property type="molecule type" value="Genomic_DNA"/>
</dbReference>
<evidence type="ECO:0000256" key="3">
    <source>
        <dbReference type="ARBA" id="ARBA00022679"/>
    </source>
</evidence>
<sequence length="214" mass="24443">MIIINYQLSIINYQLSIINYQLSIAMKVYTKTGDKGTTALFGGTRVPKDHIRIESYGTVDELNSYIGLIRDQEINQHYKDILIEVQDRLFTVGAILATPPEKEVMKNGELRLQKLGIIESDIELLENEIDTMEDSLPQMTHFVLPGGHTTVSYCHIARCVCRRAERLAVHLSHNEPVADIAIKYLNRLSDYLFVLARKLTSDLNADEVQWIPRK</sequence>
<evidence type="ECO:0000313" key="8">
    <source>
        <dbReference type="EMBL" id="SFA71966.1"/>
    </source>
</evidence>
<dbReference type="Pfam" id="PF01923">
    <property type="entry name" value="Cob_adeno_trans"/>
    <property type="match status" value="1"/>
</dbReference>